<dbReference type="PRINTS" id="PR00452">
    <property type="entry name" value="SH3DOMAIN"/>
</dbReference>
<dbReference type="Ensembl" id="ENSELUT00000022236.3">
    <property type="protein sequence ID" value="ENSELUP00000034981.2"/>
    <property type="gene ID" value="ENSELUG00000013755.3"/>
</dbReference>
<evidence type="ECO:0000313" key="6">
    <source>
        <dbReference type="Proteomes" id="UP000265140"/>
    </source>
</evidence>
<dbReference type="Gene3D" id="2.30.30.40">
    <property type="entry name" value="SH3 Domains"/>
    <property type="match status" value="5"/>
</dbReference>
<evidence type="ECO:0000256" key="2">
    <source>
        <dbReference type="PROSITE-ProRule" id="PRU00192"/>
    </source>
</evidence>
<dbReference type="STRING" id="8010.ENSELUP00000034981"/>
<reference evidence="5" key="4">
    <citation type="submission" date="2025-09" db="UniProtKB">
        <authorList>
            <consortium name="Ensembl"/>
        </authorList>
    </citation>
    <scope>IDENTIFICATION</scope>
</reference>
<dbReference type="OrthoDB" id="27823at2759"/>
<dbReference type="PANTHER" id="PTHR45929:SF2">
    <property type="entry name" value="SIGNAL TRANSDUCING ADAPTER MOLECULE 1"/>
    <property type="match status" value="1"/>
</dbReference>
<feature type="compositionally biased region" description="Polar residues" evidence="3">
    <location>
        <begin position="441"/>
        <end position="453"/>
    </location>
</feature>
<feature type="domain" description="SH3" evidence="4">
    <location>
        <begin position="767"/>
        <end position="826"/>
    </location>
</feature>
<evidence type="ECO:0000259" key="4">
    <source>
        <dbReference type="PROSITE" id="PS50002"/>
    </source>
</evidence>
<feature type="domain" description="SH3" evidence="4">
    <location>
        <begin position="924"/>
        <end position="983"/>
    </location>
</feature>
<dbReference type="AlphaFoldDB" id="A0A3P9A2J5"/>
<dbReference type="GO" id="GO:0043328">
    <property type="term" value="P:protein transport to vacuole involved in ubiquitin-dependent protein catabolic process via the multivesicular body sorting pathway"/>
    <property type="evidence" value="ECO:0007669"/>
    <property type="project" value="TreeGrafter"/>
</dbReference>
<feature type="compositionally biased region" description="Polar residues" evidence="3">
    <location>
        <begin position="570"/>
        <end position="579"/>
    </location>
</feature>
<feature type="compositionally biased region" description="Polar residues" evidence="3">
    <location>
        <begin position="138"/>
        <end position="148"/>
    </location>
</feature>
<dbReference type="CDD" id="cd11816">
    <property type="entry name" value="SH3_Eve1_3"/>
    <property type="match status" value="1"/>
</dbReference>
<evidence type="ECO:0000256" key="1">
    <source>
        <dbReference type="ARBA" id="ARBA00022443"/>
    </source>
</evidence>
<dbReference type="Pfam" id="PF00018">
    <property type="entry name" value="SH3_1"/>
    <property type="match status" value="4"/>
</dbReference>
<dbReference type="PROSITE" id="PS50002">
    <property type="entry name" value="SH3"/>
    <property type="match status" value="5"/>
</dbReference>
<feature type="compositionally biased region" description="Polar residues" evidence="3">
    <location>
        <begin position="347"/>
        <end position="366"/>
    </location>
</feature>
<feature type="region of interest" description="Disordered" evidence="3">
    <location>
        <begin position="1"/>
        <end position="331"/>
    </location>
</feature>
<keyword evidence="1 2" id="KW-0728">SH3 domain</keyword>
<accession>A0A3P9A2J5</accession>
<feature type="region of interest" description="Disordered" evidence="3">
    <location>
        <begin position="829"/>
        <end position="848"/>
    </location>
</feature>
<feature type="compositionally biased region" description="Basic and acidic residues" evidence="3">
    <location>
        <begin position="1"/>
        <end position="34"/>
    </location>
</feature>
<dbReference type="Bgee" id="ENSELUG00000013755">
    <property type="expression patterns" value="Expressed in nose and 10 other cell types or tissues"/>
</dbReference>
<evidence type="ECO:0000256" key="3">
    <source>
        <dbReference type="SAM" id="MobiDB-lite"/>
    </source>
</evidence>
<dbReference type="GO" id="GO:0033565">
    <property type="term" value="C:ESCRT-0 complex"/>
    <property type="evidence" value="ECO:0007669"/>
    <property type="project" value="TreeGrafter"/>
</dbReference>
<feature type="compositionally biased region" description="Polar residues" evidence="3">
    <location>
        <begin position="100"/>
        <end position="110"/>
    </location>
</feature>
<feature type="domain" description="SH3" evidence="4">
    <location>
        <begin position="1024"/>
        <end position="1083"/>
    </location>
</feature>
<feature type="compositionally biased region" description="Pro residues" evidence="3">
    <location>
        <begin position="455"/>
        <end position="465"/>
    </location>
</feature>
<protein>
    <recommendedName>
        <fullName evidence="4">SH3 domain-containing protein</fullName>
    </recommendedName>
</protein>
<feature type="compositionally biased region" description="Polar residues" evidence="3">
    <location>
        <begin position="235"/>
        <end position="250"/>
    </location>
</feature>
<reference evidence="6" key="1">
    <citation type="journal article" date="2014" name="PLoS ONE">
        <title>The genome and linkage map of the northern pike (Esox lucius): conserved synteny revealed between the salmonid sister group and the Neoteleostei.</title>
        <authorList>
            <person name="Rondeau E.B."/>
            <person name="Minkley D.R."/>
            <person name="Leong J.S."/>
            <person name="Messmer A.M."/>
            <person name="Jantzen J.R."/>
            <person name="von Schalburg K.R."/>
            <person name="Lemon C."/>
            <person name="Bird N.H."/>
            <person name="Koop B.F."/>
        </authorList>
    </citation>
    <scope>NUCLEOTIDE SEQUENCE</scope>
</reference>
<feature type="domain" description="SH3" evidence="4">
    <location>
        <begin position="848"/>
        <end position="907"/>
    </location>
</feature>
<feature type="region of interest" description="Disordered" evidence="3">
    <location>
        <begin position="619"/>
        <end position="759"/>
    </location>
</feature>
<dbReference type="InterPro" id="IPR001452">
    <property type="entry name" value="SH3_domain"/>
</dbReference>
<dbReference type="OMA" id="VHKSCMK"/>
<feature type="compositionally biased region" description="Pro residues" evidence="3">
    <location>
        <begin position="683"/>
        <end position="692"/>
    </location>
</feature>
<dbReference type="InterPro" id="IPR036028">
    <property type="entry name" value="SH3-like_dom_sf"/>
</dbReference>
<dbReference type="RefSeq" id="XP_010886585.2">
    <property type="nucleotide sequence ID" value="XM_010888283.5"/>
</dbReference>
<dbReference type="GeneTree" id="ENSGT00940000155694"/>
<dbReference type="PRINTS" id="PR00499">
    <property type="entry name" value="P67PHOX"/>
</dbReference>
<feature type="compositionally biased region" description="Pro residues" evidence="3">
    <location>
        <begin position="699"/>
        <end position="717"/>
    </location>
</feature>
<feature type="region of interest" description="Disordered" evidence="3">
    <location>
        <begin position="344"/>
        <end position="529"/>
    </location>
</feature>
<dbReference type="GeneID" id="105020923"/>
<dbReference type="InParanoid" id="A0A3P9A2J5"/>
<reference evidence="5" key="3">
    <citation type="submission" date="2025-08" db="UniProtKB">
        <authorList>
            <consortium name="Ensembl"/>
        </authorList>
    </citation>
    <scope>IDENTIFICATION</scope>
</reference>
<reference evidence="5" key="2">
    <citation type="submission" date="2020-02" db="EMBL/GenBank/DDBJ databases">
        <title>Esox lucius (northern pike) genome, fEsoLuc1, primary haplotype.</title>
        <authorList>
            <person name="Myers G."/>
            <person name="Karagic N."/>
            <person name="Meyer A."/>
            <person name="Pippel M."/>
            <person name="Reichard M."/>
            <person name="Winkler S."/>
            <person name="Tracey A."/>
            <person name="Sims Y."/>
            <person name="Howe K."/>
            <person name="Rhie A."/>
            <person name="Formenti G."/>
            <person name="Durbin R."/>
            <person name="Fedrigo O."/>
            <person name="Jarvis E.D."/>
        </authorList>
    </citation>
    <scope>NUCLEOTIDE SEQUENCE [LARGE SCALE GENOMIC DNA]</scope>
</reference>
<feature type="region of interest" description="Disordered" evidence="3">
    <location>
        <begin position="567"/>
        <end position="591"/>
    </location>
</feature>
<keyword evidence="6" id="KW-1185">Reference proteome</keyword>
<proteinExistence type="predicted"/>
<dbReference type="InterPro" id="IPR035835">
    <property type="entry name" value="Eve1_SH3_3"/>
</dbReference>
<feature type="compositionally biased region" description="Low complexity" evidence="3">
    <location>
        <begin position="415"/>
        <end position="431"/>
    </location>
</feature>
<feature type="domain" description="SH3" evidence="4">
    <location>
        <begin position="1096"/>
        <end position="1154"/>
    </location>
</feature>
<dbReference type="Proteomes" id="UP000265140">
    <property type="component" value="Chromosome 25"/>
</dbReference>
<organism evidence="5 6">
    <name type="scientific">Esox lucius</name>
    <name type="common">Northern pike</name>
    <dbReference type="NCBI Taxonomy" id="8010"/>
    <lineage>
        <taxon>Eukaryota</taxon>
        <taxon>Metazoa</taxon>
        <taxon>Chordata</taxon>
        <taxon>Craniata</taxon>
        <taxon>Vertebrata</taxon>
        <taxon>Euteleostomi</taxon>
        <taxon>Actinopterygii</taxon>
        <taxon>Neopterygii</taxon>
        <taxon>Teleostei</taxon>
        <taxon>Protacanthopterygii</taxon>
        <taxon>Esociformes</taxon>
        <taxon>Esocidae</taxon>
        <taxon>Esox</taxon>
    </lineage>
</organism>
<gene>
    <name evidence="5" type="primary">SH3D19</name>
</gene>
<name>A0A3P9A2J5_ESOLU</name>
<feature type="compositionally biased region" description="Low complexity" evidence="3">
    <location>
        <begin position="210"/>
        <end position="220"/>
    </location>
</feature>
<dbReference type="SUPFAM" id="SSF50044">
    <property type="entry name" value="SH3-domain"/>
    <property type="match status" value="5"/>
</dbReference>
<dbReference type="InterPro" id="IPR050670">
    <property type="entry name" value="STAM"/>
</dbReference>
<evidence type="ECO:0000313" key="5">
    <source>
        <dbReference type="Ensembl" id="ENSELUP00000034981.2"/>
    </source>
</evidence>
<sequence>MAESKREEEELRDMRDLRNRNQATDRAERNKPEVFHSSQGPLSSIRAAIKRTRTSSPSEQTRERRRPEITILSAEPLATNTWFPGASGGFTAPPLPPTQPSWGGSKQTGSQPPPSYDQVIKEKTQEVVVTPTAAPRRSITTTIATQTDPVEDEPAAGPECTAPPSEPVETRRASVKVIPAKPPRPSLPKPLQSDFTPGTAVSGLVLEGPAATTTTDSADQTDPRSAVAQHGPAISSCSASRAPSHLSSVSVEWDVPIKPSEPSSVTTDSSEPKLPLFAEPAPTERPTPLPRLKSRKQPVTDEVKVQTLVRVSDNGSGSVADASGEAPPPGKYLQELLDVFYPEGRCYQNSDSSDYQTPTDGSGQSCEESDEDGNMATLQSQRNIRARIQAFESQEGSEDPGFKRPEPQPRNTQFKPPVGAAKPAPALAPKPSIKRPGNIYQEASSMFSDNSIPSKPIPAPRPVLPRKPSFVVTSEPESEAQPPCETANLSRSRLSIAERAKKLFPQEVDEPRMVPPNPPEKPRKEPLGVNLNLNNHNSASIPIEANAENEYMDDPFIKPVRNPVGGDASFSRQSVTRRPTTIRVPSKGNLLDDVLENPPPLPAQMPVGSLLPTVTRMQSFSTRAPAQDPFDSEPPLVLPSRPGGAKSFLPRSVSFNSEPVPGLPPRPGGAMIFPARSVSFDPEPVPGLPPRPGGAKVLPPRPPPAKVGPGRPPPPRIDSPRQSPSFRRDPVSLPVPSAKQAQKPKKKGPILPPRPNPGHRLYNTYTLGLPHGIAEFDYNGRETGELSFQKNEVLLLVEQLDSKTFQCQVGDIQGRVQKSYMKIITPLASGPAKPAAQNTSPVGSRRDRSSLQVQALHDFSPEGPGELGLRVGDVVTDVEQVDREWYRGSCRGSSGFFPVTYVKVLLNAPTPTSKKKSGRPSGPTSGPRCLARFDFEGEQGDELTFNEGDVIQLKEYLDEEWARGQMGTQMGIFPLNFVEVIEDLPPPPQLQRRQSAPTRVALPGLASSTKTHEATKPVQSLSSGGVEWAVALYDYEGETAEDLSFQLGDRILVTQHLDAEWCSGRLNGREGLFPSSYVEMSSGHSPVLDKQGVTNGRGSCGKALYDFTAECDEELSMKAGDIITDLESIDDEWFLGRLRGKQALVPKNYVQVLT</sequence>
<dbReference type="SMART" id="SM00326">
    <property type="entry name" value="SH3"/>
    <property type="match status" value="5"/>
</dbReference>
<dbReference type="PANTHER" id="PTHR45929">
    <property type="entry name" value="JAK PATHWAY SIGNAL TRANSDUCTION ADAPTOR MOLECULE"/>
    <property type="match status" value="1"/>
</dbReference>